<name>A0AAD6SGT1_9AGAR</name>
<dbReference type="EMBL" id="JARJCM010000135">
    <property type="protein sequence ID" value="KAJ7026643.1"/>
    <property type="molecule type" value="Genomic_DNA"/>
</dbReference>
<accession>A0AAD6SGT1</accession>
<evidence type="ECO:0000313" key="3">
    <source>
        <dbReference type="Proteomes" id="UP001218188"/>
    </source>
</evidence>
<gene>
    <name evidence="2" type="ORF">C8F04DRAFT_963479</name>
    <name evidence="1" type="ORF">C8F04DRAFT_966180</name>
</gene>
<proteinExistence type="predicted"/>
<dbReference type="AlphaFoldDB" id="A0AAD6SGT1"/>
<feature type="non-terminal residue" evidence="1">
    <location>
        <position position="72"/>
    </location>
</feature>
<dbReference type="EMBL" id="JARJCM010000107">
    <property type="protein sequence ID" value="KAJ7028939.1"/>
    <property type="molecule type" value="Genomic_DNA"/>
</dbReference>
<keyword evidence="3" id="KW-1185">Reference proteome</keyword>
<dbReference type="Proteomes" id="UP001218188">
    <property type="component" value="Unassembled WGS sequence"/>
</dbReference>
<comment type="caution">
    <text evidence="1">The sequence shown here is derived from an EMBL/GenBank/DDBJ whole genome shotgun (WGS) entry which is preliminary data.</text>
</comment>
<evidence type="ECO:0000313" key="2">
    <source>
        <dbReference type="EMBL" id="KAJ7028939.1"/>
    </source>
</evidence>
<evidence type="ECO:0000313" key="1">
    <source>
        <dbReference type="EMBL" id="KAJ7026643.1"/>
    </source>
</evidence>
<reference evidence="1" key="1">
    <citation type="submission" date="2023-03" db="EMBL/GenBank/DDBJ databases">
        <title>Massive genome expansion in bonnet fungi (Mycena s.s.) driven by repeated elements and novel gene families across ecological guilds.</title>
        <authorList>
            <consortium name="Lawrence Berkeley National Laboratory"/>
            <person name="Harder C.B."/>
            <person name="Miyauchi S."/>
            <person name="Viragh M."/>
            <person name="Kuo A."/>
            <person name="Thoen E."/>
            <person name="Andreopoulos B."/>
            <person name="Lu D."/>
            <person name="Skrede I."/>
            <person name="Drula E."/>
            <person name="Henrissat B."/>
            <person name="Morin E."/>
            <person name="Kohler A."/>
            <person name="Barry K."/>
            <person name="LaButti K."/>
            <person name="Morin E."/>
            <person name="Salamov A."/>
            <person name="Lipzen A."/>
            <person name="Mereny Z."/>
            <person name="Hegedus B."/>
            <person name="Baldrian P."/>
            <person name="Stursova M."/>
            <person name="Weitz H."/>
            <person name="Taylor A."/>
            <person name="Grigoriev I.V."/>
            <person name="Nagy L.G."/>
            <person name="Martin F."/>
            <person name="Kauserud H."/>
        </authorList>
    </citation>
    <scope>NUCLEOTIDE SEQUENCE</scope>
    <source>
        <strain evidence="1">CBHHK200</strain>
    </source>
</reference>
<protein>
    <recommendedName>
        <fullName evidence="4">F-box domain-containing protein</fullName>
    </recommendedName>
</protein>
<evidence type="ECO:0008006" key="4">
    <source>
        <dbReference type="Google" id="ProtNLM"/>
    </source>
</evidence>
<sequence>MFHIPELTDQVIDHLHADATSLRNCALVARSWVPASQFHIFFSVNIKHDAACRLLCHIVRHSPHIGQYIRNI</sequence>
<organism evidence="1 3">
    <name type="scientific">Mycena alexandri</name>
    <dbReference type="NCBI Taxonomy" id="1745969"/>
    <lineage>
        <taxon>Eukaryota</taxon>
        <taxon>Fungi</taxon>
        <taxon>Dikarya</taxon>
        <taxon>Basidiomycota</taxon>
        <taxon>Agaricomycotina</taxon>
        <taxon>Agaricomycetes</taxon>
        <taxon>Agaricomycetidae</taxon>
        <taxon>Agaricales</taxon>
        <taxon>Marasmiineae</taxon>
        <taxon>Mycenaceae</taxon>
        <taxon>Mycena</taxon>
    </lineage>
</organism>